<reference evidence="20" key="3">
    <citation type="submission" date="2025-09" db="UniProtKB">
        <authorList>
            <consortium name="Ensembl"/>
        </authorList>
    </citation>
    <scope>IDENTIFICATION</scope>
    <source>
        <strain evidence="20">Thoroughbred</strain>
    </source>
</reference>
<dbReference type="Bgee" id="ENSECAG00000021617">
    <property type="expression patterns" value="Expressed in articular cartilage of joint and 23 other cell types or tissues"/>
</dbReference>
<evidence type="ECO:0000256" key="11">
    <source>
        <dbReference type="ARBA" id="ARBA00023180"/>
    </source>
</evidence>
<dbReference type="VGNC" id="VGNC:19192">
    <property type="gene designation" value="ITM2C"/>
</dbReference>
<dbReference type="GO" id="GO:0042985">
    <property type="term" value="P:negative regulation of amyloid precursor protein biosynthetic process"/>
    <property type="evidence" value="ECO:0000318"/>
    <property type="project" value="GO_Central"/>
</dbReference>
<evidence type="ECO:0000256" key="13">
    <source>
        <dbReference type="ARBA" id="ARBA00037782"/>
    </source>
</evidence>
<dbReference type="GO" id="GO:0005765">
    <property type="term" value="C:lysosomal membrane"/>
    <property type="evidence" value="ECO:0007669"/>
    <property type="project" value="UniProtKB-SubCell"/>
</dbReference>
<keyword evidence="9 18" id="KW-0472">Membrane</keyword>
<evidence type="ECO:0000256" key="18">
    <source>
        <dbReference type="SAM" id="Phobius"/>
    </source>
</evidence>
<feature type="domain" description="BRICHOS" evidence="19">
    <location>
        <begin position="138"/>
        <end position="233"/>
    </location>
</feature>
<keyword evidence="3" id="KW-1003">Cell membrane</keyword>
<dbReference type="GeneTree" id="ENSGT00950000183115"/>
<feature type="compositionally biased region" description="Polar residues" evidence="17">
    <location>
        <begin position="399"/>
        <end position="409"/>
    </location>
</feature>
<feature type="region of interest" description="Disordered" evidence="17">
    <location>
        <begin position="395"/>
        <end position="414"/>
    </location>
</feature>
<evidence type="ECO:0000313" key="22">
    <source>
        <dbReference type="VGNC" id="VGNC:19192"/>
    </source>
</evidence>
<feature type="compositionally biased region" description="Gly residues" evidence="17">
    <location>
        <begin position="234"/>
        <end position="244"/>
    </location>
</feature>
<keyword evidence="7" id="KW-0735">Signal-anchor</keyword>
<comment type="similarity">
    <text evidence="2">Belongs to the ITM2 family.</text>
</comment>
<evidence type="ECO:0000256" key="15">
    <source>
        <dbReference type="ARBA" id="ARBA00038611"/>
    </source>
</evidence>
<evidence type="ECO:0000259" key="19">
    <source>
        <dbReference type="PROSITE" id="PS50869"/>
    </source>
</evidence>
<evidence type="ECO:0000256" key="4">
    <source>
        <dbReference type="ARBA" id="ARBA00022553"/>
    </source>
</evidence>
<protein>
    <recommendedName>
        <fullName evidence="16">Integral membrane protein 2C</fullName>
    </recommendedName>
</protein>
<evidence type="ECO:0000256" key="3">
    <source>
        <dbReference type="ARBA" id="ARBA00022475"/>
    </source>
</evidence>
<comment type="subcellular location">
    <subcellularLocation>
        <location evidence="1">Cell membrane</location>
        <topology evidence="1">Single-pass type II membrane protein</topology>
    </subcellularLocation>
    <subcellularLocation>
        <location evidence="14">Lysosome membrane</location>
        <topology evidence="14">Single-pass type II membrane protein</topology>
    </subcellularLocation>
</comment>
<evidence type="ECO:0000256" key="10">
    <source>
        <dbReference type="ARBA" id="ARBA00023157"/>
    </source>
</evidence>
<reference evidence="20" key="2">
    <citation type="submission" date="2025-08" db="UniProtKB">
        <authorList>
            <consortium name="Ensembl"/>
        </authorList>
    </citation>
    <scope>IDENTIFICATION</scope>
    <source>
        <strain evidence="20">Thoroughbred</strain>
    </source>
</reference>
<evidence type="ECO:0000256" key="1">
    <source>
        <dbReference type="ARBA" id="ARBA00004401"/>
    </source>
</evidence>
<comment type="subunit">
    <text evidence="15">Interacts with BACE1. Interacts with APP. Interacts with STMN2.</text>
</comment>
<keyword evidence="5" id="KW-0165">Cleavage on pair of basic residues</keyword>
<evidence type="ECO:0000313" key="21">
    <source>
        <dbReference type="Proteomes" id="UP000002281"/>
    </source>
</evidence>
<reference evidence="20 21" key="1">
    <citation type="journal article" date="2009" name="Science">
        <title>Genome sequence, comparative analysis, and population genetics of the domestic horse.</title>
        <authorList>
            <consortium name="Broad Institute Genome Sequencing Platform"/>
            <consortium name="Broad Institute Whole Genome Assembly Team"/>
            <person name="Wade C.M."/>
            <person name="Giulotto E."/>
            <person name="Sigurdsson S."/>
            <person name="Zoli M."/>
            <person name="Gnerre S."/>
            <person name="Imsland F."/>
            <person name="Lear T.L."/>
            <person name="Adelson D.L."/>
            <person name="Bailey E."/>
            <person name="Bellone R.R."/>
            <person name="Bloecker H."/>
            <person name="Distl O."/>
            <person name="Edgar R.C."/>
            <person name="Garber M."/>
            <person name="Leeb T."/>
            <person name="Mauceli E."/>
            <person name="MacLeod J.N."/>
            <person name="Penedo M.C.T."/>
            <person name="Raison J.M."/>
            <person name="Sharpe T."/>
            <person name="Vogel J."/>
            <person name="Andersson L."/>
            <person name="Antczak D.F."/>
            <person name="Biagi T."/>
            <person name="Binns M.M."/>
            <person name="Chowdhary B.P."/>
            <person name="Coleman S.J."/>
            <person name="Della Valle G."/>
            <person name="Fryc S."/>
            <person name="Guerin G."/>
            <person name="Hasegawa T."/>
            <person name="Hill E.W."/>
            <person name="Jurka J."/>
            <person name="Kiialainen A."/>
            <person name="Lindgren G."/>
            <person name="Liu J."/>
            <person name="Magnani E."/>
            <person name="Mickelson J.R."/>
            <person name="Murray J."/>
            <person name="Nergadze S.G."/>
            <person name="Onofrio R."/>
            <person name="Pedroni S."/>
            <person name="Piras M.F."/>
            <person name="Raudsepp T."/>
            <person name="Rocchi M."/>
            <person name="Roeed K.H."/>
            <person name="Ryder O.A."/>
            <person name="Searle S."/>
            <person name="Skow L."/>
            <person name="Swinburne J.E."/>
            <person name="Syvaenen A.C."/>
            <person name="Tozaki T."/>
            <person name="Valberg S.J."/>
            <person name="Vaudin M."/>
            <person name="White J.R."/>
            <person name="Zody M.C."/>
            <person name="Lander E.S."/>
            <person name="Lindblad-Toh K."/>
        </authorList>
    </citation>
    <scope>NUCLEOTIDE SEQUENCE [LARGE SCALE GENOMIC DNA]</scope>
    <source>
        <strain evidence="20 21">Thoroughbred</strain>
    </source>
</reference>
<evidence type="ECO:0000256" key="2">
    <source>
        <dbReference type="ARBA" id="ARBA00006794"/>
    </source>
</evidence>
<evidence type="ECO:0000256" key="8">
    <source>
        <dbReference type="ARBA" id="ARBA00022989"/>
    </source>
</evidence>
<feature type="region of interest" description="Disordered" evidence="17">
    <location>
        <begin position="366"/>
        <end position="389"/>
    </location>
</feature>
<dbReference type="GO" id="GO:0001540">
    <property type="term" value="F:amyloid-beta binding"/>
    <property type="evidence" value="ECO:0000318"/>
    <property type="project" value="GO_Central"/>
</dbReference>
<evidence type="ECO:0000256" key="5">
    <source>
        <dbReference type="ARBA" id="ARBA00022685"/>
    </source>
</evidence>
<dbReference type="GO" id="GO:0005886">
    <property type="term" value="C:plasma membrane"/>
    <property type="evidence" value="ECO:0000318"/>
    <property type="project" value="GO_Central"/>
</dbReference>
<dbReference type="Ensembl" id="ENSECAT00000023096.4">
    <property type="protein sequence ID" value="ENSECAP00000019118.3"/>
    <property type="gene ID" value="ENSECAG00000021617.4"/>
</dbReference>
<evidence type="ECO:0000313" key="20">
    <source>
        <dbReference type="Ensembl" id="ENSECAP00000019118.3"/>
    </source>
</evidence>
<keyword evidence="6 18" id="KW-0812">Transmembrane</keyword>
<dbReference type="InterPro" id="IPR040145">
    <property type="entry name" value="ITM2"/>
</dbReference>
<feature type="transmembrane region" description="Helical" evidence="18">
    <location>
        <begin position="60"/>
        <end position="82"/>
    </location>
</feature>
<dbReference type="GO" id="GO:0005794">
    <property type="term" value="C:Golgi apparatus"/>
    <property type="evidence" value="ECO:0000318"/>
    <property type="project" value="GO_Central"/>
</dbReference>
<evidence type="ECO:0000256" key="17">
    <source>
        <dbReference type="SAM" id="MobiDB-lite"/>
    </source>
</evidence>
<dbReference type="ExpressionAtlas" id="F6WLL4">
    <property type="expression patterns" value="baseline"/>
</dbReference>
<accession>F6WLL4</accession>
<dbReference type="InterPro" id="IPR007084">
    <property type="entry name" value="BRICHOS_dom"/>
</dbReference>
<proteinExistence type="inferred from homology"/>
<gene>
    <name evidence="20 22" type="primary">ITM2C</name>
</gene>
<dbReference type="PROSITE" id="PS50869">
    <property type="entry name" value="BRICHOS"/>
    <property type="match status" value="1"/>
</dbReference>
<dbReference type="PANTHER" id="PTHR10962:SF5">
    <property type="entry name" value="INTEGRAL MEMBRANE PROTEIN 2C"/>
    <property type="match status" value="1"/>
</dbReference>
<sequence>MVKISFQPAVAGIKGDKADKASASASAPAPPAAAEILLTPAREERPPHHRYKKGASVGGVCYLSMGMVVLLMGLVFASVYIYRYFFLAQLARDNFFHCGVHYEDSLSSQVRTRMELEEDVKIYLEENYERINVPVPQFGGGDPADIIHDFQRGLTAYHDISLDKCYVIELNTTIVLPPRNFWELLMNVKVSKGPTSRRHTSSRRRWWSRSTSATRRPWAPSSTTCAAGRTPTGCGAGLPGGGSTSVGPRTVMPSATSRTPLWWRRSSAGWCEDPSSRPRPCTPPLPATLWPSFPSLRLYPGRLSIDVTCLRSAPAPPTSLYQSRDLSGPPPLLTSWVWGWRGRPKMVSETTILKLGPLGPVHSCTGSPGEGLDRGARHSRGALGKGMGRERGVEWGSEMSAQSGKSQKPFSLGGILPPVSGFPGLG</sequence>
<keyword evidence="8 18" id="KW-1133">Transmembrane helix</keyword>
<organism evidence="20 21">
    <name type="scientific">Equus caballus</name>
    <name type="common">Horse</name>
    <dbReference type="NCBI Taxonomy" id="9796"/>
    <lineage>
        <taxon>Eukaryota</taxon>
        <taxon>Metazoa</taxon>
        <taxon>Chordata</taxon>
        <taxon>Craniata</taxon>
        <taxon>Vertebrata</taxon>
        <taxon>Euteleostomi</taxon>
        <taxon>Mammalia</taxon>
        <taxon>Eutheria</taxon>
        <taxon>Laurasiatheria</taxon>
        <taxon>Perissodactyla</taxon>
        <taxon>Equidae</taxon>
        <taxon>Equus</taxon>
    </lineage>
</organism>
<keyword evidence="11" id="KW-0325">Glycoprotein</keyword>
<keyword evidence="4" id="KW-0597">Phosphoprotein</keyword>
<evidence type="ECO:0000256" key="6">
    <source>
        <dbReference type="ARBA" id="ARBA00022692"/>
    </source>
</evidence>
<dbReference type="PANTHER" id="PTHR10962">
    <property type="entry name" value="INTEGRAL TRANSMEMBRANE PROTEIN 2"/>
    <property type="match status" value="1"/>
</dbReference>
<comment type="function">
    <text evidence="13">Negative regulator of amyloid-beta peptide production. May inhibit the processing of APP by blocking its access to alpha- and beta-secretase. Binding to the beta-secretase-cleaved APP C-terminal fragment is negligible, suggesting that ITM2C is a poor gamma-secretase cleavage inhibitor. May play a role in TNF-induced cell death and neuronal differentiation.</text>
</comment>
<keyword evidence="21" id="KW-1185">Reference proteome</keyword>
<name>F6WLL4_HORSE</name>
<keyword evidence="10" id="KW-1015">Disulfide bond</keyword>
<dbReference type="AlphaFoldDB" id="F6WLL4"/>
<evidence type="ECO:0000256" key="9">
    <source>
        <dbReference type="ARBA" id="ARBA00023136"/>
    </source>
</evidence>
<dbReference type="HOGENOM" id="CLU_074596_0_0_1"/>
<dbReference type="Pfam" id="PF04089">
    <property type="entry name" value="BRICHOS"/>
    <property type="match status" value="1"/>
</dbReference>
<dbReference type="SMART" id="SM01039">
    <property type="entry name" value="BRICHOS"/>
    <property type="match status" value="1"/>
</dbReference>
<evidence type="ECO:0000256" key="16">
    <source>
        <dbReference type="ARBA" id="ARBA00040335"/>
    </source>
</evidence>
<dbReference type="Proteomes" id="UP000002281">
    <property type="component" value="Chromosome 6"/>
</dbReference>
<feature type="region of interest" description="Disordered" evidence="17">
    <location>
        <begin position="214"/>
        <end position="253"/>
    </location>
</feature>
<evidence type="ECO:0000256" key="12">
    <source>
        <dbReference type="ARBA" id="ARBA00023228"/>
    </source>
</evidence>
<evidence type="ECO:0000256" key="14">
    <source>
        <dbReference type="ARBA" id="ARBA00037874"/>
    </source>
</evidence>
<evidence type="ECO:0000256" key="7">
    <source>
        <dbReference type="ARBA" id="ARBA00022968"/>
    </source>
</evidence>
<keyword evidence="12" id="KW-0458">Lysosome</keyword>